<accession>A0A9P4X175</accession>
<feature type="compositionally biased region" description="Polar residues" evidence="1">
    <location>
        <begin position="94"/>
        <end position="106"/>
    </location>
</feature>
<feature type="chain" id="PRO_5040281468" description="Secreted protein" evidence="2">
    <location>
        <begin position="21"/>
        <end position="121"/>
    </location>
</feature>
<reference evidence="3 4" key="1">
    <citation type="submission" date="2018-06" db="EMBL/GenBank/DDBJ databases">
        <title>Genome analysis of cellulolytic fungus Trichoderma lentiforme CFAM-422.</title>
        <authorList>
            <person name="Steindorff A.S."/>
            <person name="Formighieri E.F."/>
            <person name="Midorikawa G.E.O."/>
            <person name="Tamietti M.S."/>
            <person name="Ramos E.Z."/>
            <person name="Silva A.S."/>
            <person name="Bon E.P.S."/>
            <person name="Mendes T.D."/>
            <person name="Damaso M.C.T."/>
            <person name="Favaro L.C.L."/>
        </authorList>
    </citation>
    <scope>NUCLEOTIDE SEQUENCE [LARGE SCALE GENOMIC DNA]</scope>
    <source>
        <strain evidence="3 4">CFAM-422</strain>
    </source>
</reference>
<comment type="caution">
    <text evidence="3">The sequence shown here is derived from an EMBL/GenBank/DDBJ whole genome shotgun (WGS) entry which is preliminary data.</text>
</comment>
<keyword evidence="4" id="KW-1185">Reference proteome</keyword>
<dbReference type="Proteomes" id="UP000801864">
    <property type="component" value="Unassembled WGS sequence"/>
</dbReference>
<proteinExistence type="predicted"/>
<evidence type="ECO:0000313" key="4">
    <source>
        <dbReference type="Proteomes" id="UP000801864"/>
    </source>
</evidence>
<feature type="region of interest" description="Disordered" evidence="1">
    <location>
        <begin position="83"/>
        <end position="108"/>
    </location>
</feature>
<evidence type="ECO:0000313" key="3">
    <source>
        <dbReference type="EMBL" id="KAF3055370.1"/>
    </source>
</evidence>
<evidence type="ECO:0000256" key="1">
    <source>
        <dbReference type="SAM" id="MobiDB-lite"/>
    </source>
</evidence>
<keyword evidence="2" id="KW-0732">Signal</keyword>
<dbReference type="AlphaFoldDB" id="A0A9P4X175"/>
<gene>
    <name evidence="3" type="ORF">CFAM422_013128</name>
</gene>
<evidence type="ECO:0008006" key="5">
    <source>
        <dbReference type="Google" id="ProtNLM"/>
    </source>
</evidence>
<sequence length="121" mass="13341">MVVTLPLPGLTLLLSQVSLAVPMDKRLSAISSVHAVTSASSLCISSHFLSTSTREHLELHIWAPVSRFVAQFTQWPESHRSRVNINSSRDRLNNTRGGRSKANQENAPEDKLCPTLQLILA</sequence>
<protein>
    <recommendedName>
        <fullName evidence="5">Secreted protein</fullName>
    </recommendedName>
</protein>
<organism evidence="3 4">
    <name type="scientific">Trichoderma lentiforme</name>
    <dbReference type="NCBI Taxonomy" id="1567552"/>
    <lineage>
        <taxon>Eukaryota</taxon>
        <taxon>Fungi</taxon>
        <taxon>Dikarya</taxon>
        <taxon>Ascomycota</taxon>
        <taxon>Pezizomycotina</taxon>
        <taxon>Sordariomycetes</taxon>
        <taxon>Hypocreomycetidae</taxon>
        <taxon>Hypocreales</taxon>
        <taxon>Hypocreaceae</taxon>
        <taxon>Trichoderma</taxon>
    </lineage>
</organism>
<dbReference type="EMBL" id="QLNT01000037">
    <property type="protein sequence ID" value="KAF3055370.1"/>
    <property type="molecule type" value="Genomic_DNA"/>
</dbReference>
<name>A0A9P4X175_9HYPO</name>
<evidence type="ECO:0000256" key="2">
    <source>
        <dbReference type="SAM" id="SignalP"/>
    </source>
</evidence>
<feature type="signal peptide" evidence="2">
    <location>
        <begin position="1"/>
        <end position="20"/>
    </location>
</feature>